<feature type="repeat" description="WD" evidence="3">
    <location>
        <begin position="199"/>
        <end position="232"/>
    </location>
</feature>
<dbReference type="PROSITE" id="PS00678">
    <property type="entry name" value="WD_REPEATS_1"/>
    <property type="match status" value="1"/>
</dbReference>
<dbReference type="Proteomes" id="UP000626109">
    <property type="component" value="Unassembled WGS sequence"/>
</dbReference>
<dbReference type="SMART" id="SM00320">
    <property type="entry name" value="WD40"/>
    <property type="match status" value="3"/>
</dbReference>
<dbReference type="InterPro" id="IPR019775">
    <property type="entry name" value="WD40_repeat_CS"/>
</dbReference>
<proteinExistence type="predicted"/>
<evidence type="ECO:0000256" key="2">
    <source>
        <dbReference type="ARBA" id="ARBA00022737"/>
    </source>
</evidence>
<dbReference type="InterPro" id="IPR036322">
    <property type="entry name" value="WD40_repeat_dom_sf"/>
</dbReference>
<feature type="non-terminal residue" evidence="4">
    <location>
        <position position="1"/>
    </location>
</feature>
<keyword evidence="2" id="KW-0677">Repeat</keyword>
<dbReference type="GO" id="GO:0005737">
    <property type="term" value="C:cytoplasm"/>
    <property type="evidence" value="ECO:0007669"/>
    <property type="project" value="TreeGrafter"/>
</dbReference>
<comment type="caution">
    <text evidence="4">The sequence shown here is derived from an EMBL/GenBank/DDBJ whole genome shotgun (WGS) entry which is preliminary data.</text>
</comment>
<keyword evidence="1 3" id="KW-0853">WD repeat</keyword>
<evidence type="ECO:0000313" key="5">
    <source>
        <dbReference type="Proteomes" id="UP000626109"/>
    </source>
</evidence>
<name>A0A813K9M7_POLGL</name>
<dbReference type="PROSITE" id="PS50082">
    <property type="entry name" value="WD_REPEATS_2"/>
    <property type="match status" value="1"/>
</dbReference>
<gene>
    <name evidence="4" type="ORF">PGLA2088_LOCUS29765</name>
</gene>
<evidence type="ECO:0000313" key="4">
    <source>
        <dbReference type="EMBL" id="CAE8696285.1"/>
    </source>
</evidence>
<dbReference type="SUPFAM" id="SSF50978">
    <property type="entry name" value="WD40 repeat-like"/>
    <property type="match status" value="1"/>
</dbReference>
<dbReference type="Pfam" id="PF00400">
    <property type="entry name" value="WD40"/>
    <property type="match status" value="1"/>
</dbReference>
<dbReference type="AlphaFoldDB" id="A0A813K9M7"/>
<dbReference type="PANTHER" id="PTHR15574:SF21">
    <property type="entry name" value="DDB1- AND CUL4-ASSOCIATED FACTOR 8"/>
    <property type="match status" value="1"/>
</dbReference>
<dbReference type="InterPro" id="IPR001680">
    <property type="entry name" value="WD40_rpt"/>
</dbReference>
<dbReference type="InterPro" id="IPR015943">
    <property type="entry name" value="WD40/YVTN_repeat-like_dom_sf"/>
</dbReference>
<evidence type="ECO:0000256" key="3">
    <source>
        <dbReference type="PROSITE-ProRule" id="PRU00221"/>
    </source>
</evidence>
<dbReference type="GO" id="GO:0080008">
    <property type="term" value="C:Cul4-RING E3 ubiquitin ligase complex"/>
    <property type="evidence" value="ECO:0007669"/>
    <property type="project" value="TreeGrafter"/>
</dbReference>
<dbReference type="PANTHER" id="PTHR15574">
    <property type="entry name" value="WD REPEAT DOMAIN-CONTAINING FAMILY"/>
    <property type="match status" value="1"/>
</dbReference>
<protein>
    <submittedName>
        <fullName evidence="4">Uncharacterized protein</fullName>
    </submittedName>
</protein>
<dbReference type="InterPro" id="IPR045151">
    <property type="entry name" value="DCAF8"/>
</dbReference>
<accession>A0A813K9M7</accession>
<evidence type="ECO:0000256" key="1">
    <source>
        <dbReference type="ARBA" id="ARBA00022574"/>
    </source>
</evidence>
<dbReference type="Gene3D" id="2.130.10.10">
    <property type="entry name" value="YVTN repeat-like/Quinoprotein amine dehydrogenase"/>
    <property type="match status" value="1"/>
</dbReference>
<feature type="non-terminal residue" evidence="4">
    <location>
        <position position="249"/>
    </location>
</feature>
<sequence length="249" mass="26453">PEHRIAIDASGVGLTGIELNPRDGVSFAVGGSDPYLRIYDVRTLSFSREALGTSASGATPVVSLHSAKPMMARRDRGEWGSTWARSADIGISGVTWRSDGRRLLANYRGGDILMFDMDQSMESCAGGCASEDLPQESARALGNGCVQLNSVQRYEGRDNEQTCAKEVRFLCGGSAVGSGGDCGNLFIWEASSGRLLRKLPADRCVVNCVASHPVLPVVVSSGIDSEIKVWDVGDCRVPLGDGCKRGVPE</sequence>
<organism evidence="4 5">
    <name type="scientific">Polarella glacialis</name>
    <name type="common">Dinoflagellate</name>
    <dbReference type="NCBI Taxonomy" id="89957"/>
    <lineage>
        <taxon>Eukaryota</taxon>
        <taxon>Sar</taxon>
        <taxon>Alveolata</taxon>
        <taxon>Dinophyceae</taxon>
        <taxon>Suessiales</taxon>
        <taxon>Suessiaceae</taxon>
        <taxon>Polarella</taxon>
    </lineage>
</organism>
<reference evidence="4" key="1">
    <citation type="submission" date="2021-02" db="EMBL/GenBank/DDBJ databases">
        <authorList>
            <person name="Dougan E. K."/>
            <person name="Rhodes N."/>
            <person name="Thang M."/>
            <person name="Chan C."/>
        </authorList>
    </citation>
    <scope>NUCLEOTIDE SEQUENCE</scope>
</reference>
<dbReference type="EMBL" id="CAJNNW010028480">
    <property type="protein sequence ID" value="CAE8696285.1"/>
    <property type="molecule type" value="Genomic_DNA"/>
</dbReference>